<dbReference type="InterPro" id="IPR000772">
    <property type="entry name" value="Ricin_B_lectin"/>
</dbReference>
<dbReference type="EMBL" id="VIWY01000007">
    <property type="protein sequence ID" value="TWG10520.1"/>
    <property type="molecule type" value="Genomic_DNA"/>
</dbReference>
<feature type="domain" description="Ricin B lectin" evidence="2">
    <location>
        <begin position="37"/>
        <end position="180"/>
    </location>
</feature>
<dbReference type="AlphaFoldDB" id="A0A561VFW7"/>
<feature type="chain" id="PRO_5039605291" evidence="1">
    <location>
        <begin position="25"/>
        <end position="181"/>
    </location>
</feature>
<proteinExistence type="predicted"/>
<gene>
    <name evidence="3" type="ORF">FHX34_10710</name>
</gene>
<dbReference type="Proteomes" id="UP000320239">
    <property type="component" value="Unassembled WGS sequence"/>
</dbReference>
<dbReference type="Pfam" id="PF00652">
    <property type="entry name" value="Ricin_B_lectin"/>
    <property type="match status" value="1"/>
</dbReference>
<dbReference type="Gene3D" id="2.80.10.50">
    <property type="match status" value="1"/>
</dbReference>
<dbReference type="GO" id="GO:0030246">
    <property type="term" value="F:carbohydrate binding"/>
    <property type="evidence" value="ECO:0007669"/>
    <property type="project" value="UniProtKB-KW"/>
</dbReference>
<organism evidence="3 4">
    <name type="scientific">Actinoplanes teichomyceticus</name>
    <dbReference type="NCBI Taxonomy" id="1867"/>
    <lineage>
        <taxon>Bacteria</taxon>
        <taxon>Bacillati</taxon>
        <taxon>Actinomycetota</taxon>
        <taxon>Actinomycetes</taxon>
        <taxon>Micromonosporales</taxon>
        <taxon>Micromonosporaceae</taxon>
        <taxon>Actinoplanes</taxon>
    </lineage>
</organism>
<evidence type="ECO:0000259" key="2">
    <source>
        <dbReference type="SMART" id="SM00458"/>
    </source>
</evidence>
<evidence type="ECO:0000256" key="1">
    <source>
        <dbReference type="SAM" id="SignalP"/>
    </source>
</evidence>
<dbReference type="RefSeq" id="WP_164465855.1">
    <property type="nucleotide sequence ID" value="NZ_BOMX01000124.1"/>
</dbReference>
<keyword evidence="1" id="KW-0732">Signal</keyword>
<comment type="caution">
    <text evidence="3">The sequence shown here is derived from an EMBL/GenBank/DDBJ whole genome shotgun (WGS) entry which is preliminary data.</text>
</comment>
<dbReference type="CDD" id="cd00161">
    <property type="entry name" value="beta-trefoil_Ricin-like"/>
    <property type="match status" value="1"/>
</dbReference>
<name>A0A561VFW7_ACTTI</name>
<evidence type="ECO:0000313" key="4">
    <source>
        <dbReference type="Proteomes" id="UP000320239"/>
    </source>
</evidence>
<dbReference type="SMART" id="SM00458">
    <property type="entry name" value="RICIN"/>
    <property type="match status" value="1"/>
</dbReference>
<dbReference type="PROSITE" id="PS50231">
    <property type="entry name" value="RICIN_B_LECTIN"/>
    <property type="match status" value="1"/>
</dbReference>
<dbReference type="InterPro" id="IPR035992">
    <property type="entry name" value="Ricin_B-like_lectins"/>
</dbReference>
<protein>
    <submittedName>
        <fullName evidence="3">Ricin-type beta-trefoil lectin protein</fullName>
    </submittedName>
</protein>
<accession>A0A561VFW7</accession>
<keyword evidence="4" id="KW-1185">Reference proteome</keyword>
<keyword evidence="3" id="KW-0430">Lectin</keyword>
<feature type="signal peptide" evidence="1">
    <location>
        <begin position="1"/>
        <end position="24"/>
    </location>
</feature>
<dbReference type="SUPFAM" id="SSF50370">
    <property type="entry name" value="Ricin B-like lectins"/>
    <property type="match status" value="1"/>
</dbReference>
<sequence>MRRLVITLATAGAAILAAPAVALATPEPGSAAASVAADFWVPMRNWRSTKCLEQSWANGSEQPNIKAVACTGGDNQQWAFTGVNGSSVIMTVKNKKSGKCLEQSWANGSEQPDVKAAACNGGSNQQWRIRPAEYYVTGYFLENVSSGKVLQQSFANGSEQPDVNVAAINVWGDYRNQVWRH</sequence>
<reference evidence="3 4" key="1">
    <citation type="submission" date="2019-06" db="EMBL/GenBank/DDBJ databases">
        <title>Sequencing the genomes of 1000 actinobacteria strains.</title>
        <authorList>
            <person name="Klenk H.-P."/>
        </authorList>
    </citation>
    <scope>NUCLEOTIDE SEQUENCE [LARGE SCALE GENOMIC DNA]</scope>
    <source>
        <strain evidence="3 4">DSM 43866</strain>
    </source>
</reference>
<evidence type="ECO:0000313" key="3">
    <source>
        <dbReference type="EMBL" id="TWG10520.1"/>
    </source>
</evidence>